<name>A0ABU7YPI8_9GAMM</name>
<sequence>MRRDVVFEDGIDAEFHYNRFTRARATHEEVSFAAGDRQYTIFNYDDADFGPARAGISALDSRRGSARPTETCTDAARSELHLLEGQLPCDHESALGCRQP</sequence>
<dbReference type="Proteomes" id="UP001334501">
    <property type="component" value="Unassembled WGS sequence"/>
</dbReference>
<protein>
    <submittedName>
        <fullName evidence="1">Uncharacterized protein</fullName>
    </submittedName>
</protein>
<proteinExistence type="predicted"/>
<gene>
    <name evidence="1" type="ORF">SNE33_05230</name>
</gene>
<comment type="caution">
    <text evidence="1">The sequence shown here is derived from an EMBL/GenBank/DDBJ whole genome shotgun (WGS) entry which is preliminary data.</text>
</comment>
<reference evidence="1 2" key="1">
    <citation type="journal article" date="2017" name="Curr. Microbiol.">
        <title>Lysobacter zhanggongensis sp. nov. Isolated from a Pit Mud.</title>
        <authorList>
            <person name="Zhang X.F."/>
            <person name="Wang H.H."/>
            <person name="Sun X.Y."/>
            <person name="Pan C.M."/>
        </authorList>
    </citation>
    <scope>NUCLEOTIDE SEQUENCE [LARGE SCALE GENOMIC DNA]</scope>
    <source>
        <strain evidence="1 2">ZGLJ7-1</strain>
    </source>
</reference>
<evidence type="ECO:0000313" key="1">
    <source>
        <dbReference type="EMBL" id="MEG3157295.1"/>
    </source>
</evidence>
<evidence type="ECO:0000313" key="2">
    <source>
        <dbReference type="Proteomes" id="UP001334501"/>
    </source>
</evidence>
<dbReference type="EMBL" id="JAXGFO010000019">
    <property type="protein sequence ID" value="MEG3157295.1"/>
    <property type="molecule type" value="Genomic_DNA"/>
</dbReference>
<keyword evidence="2" id="KW-1185">Reference proteome</keyword>
<accession>A0ABU7YPI8</accession>
<organism evidence="1 2">
    <name type="scientific">Lysobacter zhanggongensis</name>
    <dbReference type="NCBI Taxonomy" id="1774951"/>
    <lineage>
        <taxon>Bacteria</taxon>
        <taxon>Pseudomonadati</taxon>
        <taxon>Pseudomonadota</taxon>
        <taxon>Gammaproteobacteria</taxon>
        <taxon>Lysobacterales</taxon>
        <taxon>Lysobacteraceae</taxon>
        <taxon>Lysobacter</taxon>
    </lineage>
</organism>